<proteinExistence type="predicted"/>
<name>A0AAD7IMM9_9AGAR</name>
<keyword evidence="3" id="KW-1185">Reference proteome</keyword>
<reference evidence="2" key="1">
    <citation type="submission" date="2023-03" db="EMBL/GenBank/DDBJ databases">
        <title>Massive genome expansion in bonnet fungi (Mycena s.s.) driven by repeated elements and novel gene families across ecological guilds.</title>
        <authorList>
            <consortium name="Lawrence Berkeley National Laboratory"/>
            <person name="Harder C.B."/>
            <person name="Miyauchi S."/>
            <person name="Viragh M."/>
            <person name="Kuo A."/>
            <person name="Thoen E."/>
            <person name="Andreopoulos B."/>
            <person name="Lu D."/>
            <person name="Skrede I."/>
            <person name="Drula E."/>
            <person name="Henrissat B."/>
            <person name="Morin E."/>
            <person name="Kohler A."/>
            <person name="Barry K."/>
            <person name="LaButti K."/>
            <person name="Morin E."/>
            <person name="Salamov A."/>
            <person name="Lipzen A."/>
            <person name="Mereny Z."/>
            <person name="Hegedus B."/>
            <person name="Baldrian P."/>
            <person name="Stursova M."/>
            <person name="Weitz H."/>
            <person name="Taylor A."/>
            <person name="Grigoriev I.V."/>
            <person name="Nagy L.G."/>
            <person name="Martin F."/>
            <person name="Kauserud H."/>
        </authorList>
    </citation>
    <scope>NUCLEOTIDE SEQUENCE</scope>
    <source>
        <strain evidence="2">CBHHK182m</strain>
    </source>
</reference>
<dbReference type="AlphaFoldDB" id="A0AAD7IMM9"/>
<gene>
    <name evidence="2" type="ORF">B0H16DRAFT_1852885</name>
</gene>
<dbReference type="EMBL" id="JARKIB010000079">
    <property type="protein sequence ID" value="KAJ7746643.1"/>
    <property type="molecule type" value="Genomic_DNA"/>
</dbReference>
<protein>
    <submittedName>
        <fullName evidence="2">Uncharacterized protein</fullName>
    </submittedName>
</protein>
<dbReference type="Proteomes" id="UP001215598">
    <property type="component" value="Unassembled WGS sequence"/>
</dbReference>
<feature type="region of interest" description="Disordered" evidence="1">
    <location>
        <begin position="322"/>
        <end position="423"/>
    </location>
</feature>
<evidence type="ECO:0000256" key="1">
    <source>
        <dbReference type="SAM" id="MobiDB-lite"/>
    </source>
</evidence>
<accession>A0AAD7IMM9</accession>
<organism evidence="2 3">
    <name type="scientific">Mycena metata</name>
    <dbReference type="NCBI Taxonomy" id="1033252"/>
    <lineage>
        <taxon>Eukaryota</taxon>
        <taxon>Fungi</taxon>
        <taxon>Dikarya</taxon>
        <taxon>Basidiomycota</taxon>
        <taxon>Agaricomycotina</taxon>
        <taxon>Agaricomycetes</taxon>
        <taxon>Agaricomycetidae</taxon>
        <taxon>Agaricales</taxon>
        <taxon>Marasmiineae</taxon>
        <taxon>Mycenaceae</taxon>
        <taxon>Mycena</taxon>
    </lineage>
</organism>
<comment type="caution">
    <text evidence="2">The sequence shown here is derived from an EMBL/GenBank/DDBJ whole genome shotgun (WGS) entry which is preliminary data.</text>
</comment>
<sequence>MPKKAMELPNRKSKLIPSRFVFKLCSSESTTTPHANSSLNNEMSGNDSQLAVEVRKVIQKKIDSSIIVLEQYMDSLNIRERVHSAPDKVLDNMYNAGELALQICFLDHLSPPPPLSDRPTGHFGTLKASVLNTATLARIALRSDLKLGTVPNPRAADVIHIIFGALLRRPVVELYSAFESVFNVIIEAADAAYVGYHEKTAGAPPSPAASPSKRRKVEPTVSKYNQLRILLKPVDTAVQMVPLITEDEIDELEVANTLAPAKDEVISTSIILEDAAKELALVNSLVIPPSHVEFPCTDNIPVLVNEAKMYGPVRSILHATIEQRSDPLPRTSPAPHSSTNSNPLPPPPTPISPIVHHQEPFQRARAPSPPSPERRRKSARKSLAGFPEFSTNTPDPRYGIPEPFRRHHASPTPPPVAPYNTPNSTLVLNSYI</sequence>
<evidence type="ECO:0000313" key="3">
    <source>
        <dbReference type="Proteomes" id="UP001215598"/>
    </source>
</evidence>
<evidence type="ECO:0000313" key="2">
    <source>
        <dbReference type="EMBL" id="KAJ7746643.1"/>
    </source>
</evidence>